<proteinExistence type="predicted"/>
<keyword evidence="2" id="KW-1185">Reference proteome</keyword>
<name>A0A8J2NXZ2_9HEXA</name>
<dbReference type="AlphaFoldDB" id="A0A8J2NXZ2"/>
<organism evidence="1 2">
    <name type="scientific">Allacma fusca</name>
    <dbReference type="NCBI Taxonomy" id="39272"/>
    <lineage>
        <taxon>Eukaryota</taxon>
        <taxon>Metazoa</taxon>
        <taxon>Ecdysozoa</taxon>
        <taxon>Arthropoda</taxon>
        <taxon>Hexapoda</taxon>
        <taxon>Collembola</taxon>
        <taxon>Symphypleona</taxon>
        <taxon>Sminthuridae</taxon>
        <taxon>Allacma</taxon>
    </lineage>
</organism>
<dbReference type="Proteomes" id="UP000708208">
    <property type="component" value="Unassembled WGS sequence"/>
</dbReference>
<protein>
    <submittedName>
        <fullName evidence="1">Uncharacterized protein</fullName>
    </submittedName>
</protein>
<evidence type="ECO:0000313" key="2">
    <source>
        <dbReference type="Proteomes" id="UP000708208"/>
    </source>
</evidence>
<sequence length="79" mass="8559">MGRAGVLLARSSSGTDCKIQSFTPTVSCRFCAVVVVVGVSLLYGEFGRSHLWKTVRNSTKLHSVQTCLHPSAKLQFSTD</sequence>
<evidence type="ECO:0000313" key="1">
    <source>
        <dbReference type="EMBL" id="CAG7724474.1"/>
    </source>
</evidence>
<comment type="caution">
    <text evidence="1">The sequence shown here is derived from an EMBL/GenBank/DDBJ whole genome shotgun (WGS) entry which is preliminary data.</text>
</comment>
<reference evidence="1" key="1">
    <citation type="submission" date="2021-06" db="EMBL/GenBank/DDBJ databases">
        <authorList>
            <person name="Hodson N. C."/>
            <person name="Mongue J. A."/>
            <person name="Jaron S. K."/>
        </authorList>
    </citation>
    <scope>NUCLEOTIDE SEQUENCE</scope>
</reference>
<dbReference type="EMBL" id="CAJVCH010109991">
    <property type="protein sequence ID" value="CAG7724474.1"/>
    <property type="molecule type" value="Genomic_DNA"/>
</dbReference>
<gene>
    <name evidence="1" type="ORF">AFUS01_LOCUS13497</name>
</gene>
<accession>A0A8J2NXZ2</accession>